<evidence type="ECO:0000259" key="6">
    <source>
        <dbReference type="PROSITE" id="PS50901"/>
    </source>
</evidence>
<keyword evidence="5" id="KW-0812">Transmembrane</keyword>
<dbReference type="SUPFAM" id="SSF52540">
    <property type="entry name" value="P-loop containing nucleoside triphosphate hydrolases"/>
    <property type="match status" value="1"/>
</dbReference>
<dbReference type="AlphaFoldDB" id="A0A066U9Z5"/>
<evidence type="ECO:0000256" key="4">
    <source>
        <dbReference type="SAM" id="MobiDB-lite"/>
    </source>
</evidence>
<keyword evidence="1 3" id="KW-0547">Nucleotide-binding</keyword>
<feature type="compositionally biased region" description="Basic and acidic residues" evidence="4">
    <location>
        <begin position="67"/>
        <end position="83"/>
    </location>
</feature>
<comment type="caution">
    <text evidence="7">The sequence shown here is derived from an EMBL/GenBank/DDBJ whole genome shotgun (WGS) entry which is preliminary data.</text>
</comment>
<keyword evidence="8" id="KW-1185">Reference proteome</keyword>
<dbReference type="eggNOG" id="COG1674">
    <property type="taxonomic scope" value="Bacteria"/>
</dbReference>
<dbReference type="GO" id="GO:0005524">
    <property type="term" value="F:ATP binding"/>
    <property type="evidence" value="ECO:0007669"/>
    <property type="project" value="UniProtKB-UniRule"/>
</dbReference>
<evidence type="ECO:0000256" key="3">
    <source>
        <dbReference type="PROSITE-ProRule" id="PRU00289"/>
    </source>
</evidence>
<gene>
    <name evidence="7" type="ORF">DV20_02400</name>
</gene>
<feature type="compositionally biased region" description="Polar residues" evidence="4">
    <location>
        <begin position="23"/>
        <end position="41"/>
    </location>
</feature>
<keyword evidence="5" id="KW-0472">Membrane</keyword>
<dbReference type="InterPro" id="IPR050206">
    <property type="entry name" value="FtsK/SpoIIIE/SftA"/>
</dbReference>
<accession>A0A066U9Z5</accession>
<dbReference type="PANTHER" id="PTHR22683">
    <property type="entry name" value="SPORULATION PROTEIN RELATED"/>
    <property type="match status" value="1"/>
</dbReference>
<evidence type="ECO:0000256" key="1">
    <source>
        <dbReference type="ARBA" id="ARBA00022741"/>
    </source>
</evidence>
<dbReference type="RefSeq" id="WP_051735760.1">
    <property type="nucleotide sequence ID" value="NZ_JMQI01000003.1"/>
</dbReference>
<dbReference type="OrthoDB" id="3315716at2"/>
<keyword evidence="5" id="KW-1133">Transmembrane helix</keyword>
<proteinExistence type="predicted"/>
<sequence length="757" mass="82447">MSTTADHTPESVNGPDPEGPHVVNSTPDPSTNTPADATVNATGDGAVNTATDTAVTRAGNVVPIRPDTARTPEEIPEQDRPAADDAAEPGTVVRLVDPPATKATWWESAGNATARPLVARWLTSAEEFKSRARFLVRYAAHTFAFHALRVPVYVPTAFLRSFGATGRLVARLRAWVFDAESHPVRMNARDRSDAELYMKLREIRNETVRRRMGPVMVGVVVLLAIVYLCITFVTPFWNWTGLVVAMTLVGWWGAPADKPVAGRAVDSVKTPKLTSSMIEDALCSLGIGGLNQAYAKGKRIEFPNPIARDGDGWRADVDLPLGVTAGDIIAKRDELSSALRRQIGCVWPEGDAKVHEGRLVLWVGDVDMSKAKQKPWPLAKPGATVDLFKAQPFGTDQRGRWVPITLMFASMVIGAVPRMGKTVTLRELLLIAALDPRAVLYAYDLKGTGDLSPLSQCAHGYGVGDDPEDIERMVVEMRELREEMRRRTKVIRNLPESVCPDNKVTPELAARKDLRLAPIVVGVDECQVWFEHPEHGEELEEICTDLVKRGPALGITLILATQRPDAKSLPTGISANAILRFCLKVMGQQANDMVLGTSQYKSGVRATMFARSDRGIGYLAGEGDDAQIVRSVYKDATDAKKIAAGARARREALGNITGYAAGEAVDVETARLDPLADTIAVFQRGEDKLWSDAIVTRLAELRPGQYRGWTAQNLATALKPYGVKPKQVWSTDPDTGKGANRNGYTRDALTTAKNNRA</sequence>
<feature type="transmembrane region" description="Helical" evidence="5">
    <location>
        <begin position="212"/>
        <end position="230"/>
    </location>
</feature>
<feature type="region of interest" description="Disordered" evidence="4">
    <location>
        <begin position="728"/>
        <end position="757"/>
    </location>
</feature>
<name>A0A066U9Z5_9PSEU</name>
<feature type="domain" description="FtsK" evidence="6">
    <location>
        <begin position="390"/>
        <end position="592"/>
    </location>
</feature>
<feature type="binding site" evidence="3">
    <location>
        <begin position="415"/>
        <end position="422"/>
    </location>
    <ligand>
        <name>ATP</name>
        <dbReference type="ChEBI" id="CHEBI:30616"/>
    </ligand>
</feature>
<dbReference type="EMBL" id="JMQI01000003">
    <property type="protein sequence ID" value="KDN23930.1"/>
    <property type="molecule type" value="Genomic_DNA"/>
</dbReference>
<keyword evidence="2 3" id="KW-0067">ATP-binding</keyword>
<dbReference type="GO" id="GO:0003677">
    <property type="term" value="F:DNA binding"/>
    <property type="evidence" value="ECO:0007669"/>
    <property type="project" value="InterPro"/>
</dbReference>
<dbReference type="InterPro" id="IPR002543">
    <property type="entry name" value="FtsK_dom"/>
</dbReference>
<organism evidence="7 8">
    <name type="scientific">Amycolatopsis rifamycinica</name>
    <dbReference type="NCBI Taxonomy" id="287986"/>
    <lineage>
        <taxon>Bacteria</taxon>
        <taxon>Bacillati</taxon>
        <taxon>Actinomycetota</taxon>
        <taxon>Actinomycetes</taxon>
        <taxon>Pseudonocardiales</taxon>
        <taxon>Pseudonocardiaceae</taxon>
        <taxon>Amycolatopsis</taxon>
    </lineage>
</organism>
<dbReference type="PROSITE" id="PS50901">
    <property type="entry name" value="FTSK"/>
    <property type="match status" value="1"/>
</dbReference>
<protein>
    <recommendedName>
        <fullName evidence="6">FtsK domain-containing protein</fullName>
    </recommendedName>
</protein>
<dbReference type="PANTHER" id="PTHR22683:SF41">
    <property type="entry name" value="DNA TRANSLOCASE FTSK"/>
    <property type="match status" value="1"/>
</dbReference>
<dbReference type="Gene3D" id="3.40.50.300">
    <property type="entry name" value="P-loop containing nucleotide triphosphate hydrolases"/>
    <property type="match status" value="1"/>
</dbReference>
<evidence type="ECO:0000256" key="5">
    <source>
        <dbReference type="SAM" id="Phobius"/>
    </source>
</evidence>
<dbReference type="STRING" id="287986.DV20_02400"/>
<evidence type="ECO:0000313" key="8">
    <source>
        <dbReference type="Proteomes" id="UP000027345"/>
    </source>
</evidence>
<evidence type="ECO:0000313" key="7">
    <source>
        <dbReference type="EMBL" id="KDN23930.1"/>
    </source>
</evidence>
<feature type="region of interest" description="Disordered" evidence="4">
    <location>
        <begin position="1"/>
        <end position="90"/>
    </location>
</feature>
<dbReference type="Pfam" id="PF01580">
    <property type="entry name" value="FtsK_SpoIIIE"/>
    <property type="match status" value="1"/>
</dbReference>
<evidence type="ECO:0000256" key="2">
    <source>
        <dbReference type="ARBA" id="ARBA00022840"/>
    </source>
</evidence>
<dbReference type="Proteomes" id="UP000027345">
    <property type="component" value="Unassembled WGS sequence"/>
</dbReference>
<reference evidence="7 8" key="1">
    <citation type="submission" date="2014-05" db="EMBL/GenBank/DDBJ databases">
        <title>Draft genome sequence of Amycolatopsis rifamycinica DSM 46095.</title>
        <authorList>
            <person name="Lal R."/>
            <person name="Saxena A."/>
            <person name="Kumari R."/>
            <person name="Mukherjee U."/>
            <person name="Singh P."/>
            <person name="Sangwan N."/>
            <person name="Mahato N.K."/>
        </authorList>
    </citation>
    <scope>NUCLEOTIDE SEQUENCE [LARGE SCALE GENOMIC DNA]</scope>
    <source>
        <strain evidence="7 8">DSM 46095</strain>
    </source>
</reference>
<dbReference type="InterPro" id="IPR027417">
    <property type="entry name" value="P-loop_NTPase"/>
</dbReference>